<dbReference type="AlphaFoldDB" id="A0A831TCD0"/>
<sequence>MAECECSRSPWPDEPPDWWGYRESPSNPLSLIELIASEMLDARVAAFLWIAVEHHATVIVAAPEPRAGKTTLLTALLDLIPPNTTRRYLRGWYERFEFVDQDDPARTYLLCNEISSHLPIYLWGRGVRRLFELLQNGFAMATTVHAGGAREVLDLFRGFPLEVPEPHLASIDLVLTLGVGLGPRGPVRRLMRMEAPLPADGRLGIQVLAERITPLSPLVSNPAVLVRLLAERFGIERRAASAELARRERVLLHWLAQGITSREAVRQAVAAYRQRAIEKDAGAAPRGGDAQAGA</sequence>
<dbReference type="InterPro" id="IPR027417">
    <property type="entry name" value="P-loop_NTPase"/>
</dbReference>
<evidence type="ECO:0000313" key="2">
    <source>
        <dbReference type="EMBL" id="HEG91262.1"/>
    </source>
</evidence>
<accession>A0A831TCD0</accession>
<comment type="caution">
    <text evidence="2">The sequence shown here is derived from an EMBL/GenBank/DDBJ whole genome shotgun (WGS) entry which is preliminary data.</text>
</comment>
<gene>
    <name evidence="2" type="ORF">ENP34_07455</name>
</gene>
<name>A0A831TCD0_9BACT</name>
<evidence type="ECO:0000256" key="1">
    <source>
        <dbReference type="ARBA" id="ARBA00006611"/>
    </source>
</evidence>
<comment type="similarity">
    <text evidence="1">Belongs to the GSP E family.</text>
</comment>
<protein>
    <submittedName>
        <fullName evidence="2">Type II secretion system protein E</fullName>
    </submittedName>
</protein>
<dbReference type="PANTHER" id="PTHR30486:SF6">
    <property type="entry name" value="TYPE IV PILUS RETRACTATION ATPASE PILT"/>
    <property type="match status" value="1"/>
</dbReference>
<organism evidence="2">
    <name type="scientific">Thermorudis peleae</name>
    <dbReference type="NCBI Taxonomy" id="1382356"/>
    <lineage>
        <taxon>Bacteria</taxon>
        <taxon>Pseudomonadati</taxon>
        <taxon>Thermomicrobiota</taxon>
        <taxon>Thermomicrobia</taxon>
        <taxon>Thermomicrobia incertae sedis</taxon>
        <taxon>Thermorudis</taxon>
    </lineage>
</organism>
<dbReference type="EMBL" id="DSIY01000181">
    <property type="protein sequence ID" value="HEG91262.1"/>
    <property type="molecule type" value="Genomic_DNA"/>
</dbReference>
<dbReference type="PANTHER" id="PTHR30486">
    <property type="entry name" value="TWITCHING MOTILITY PROTEIN PILT"/>
    <property type="match status" value="1"/>
</dbReference>
<dbReference type="InterPro" id="IPR050921">
    <property type="entry name" value="T4SS_GSP_E_ATPase"/>
</dbReference>
<dbReference type="Gene3D" id="3.40.50.300">
    <property type="entry name" value="P-loop containing nucleotide triphosphate hydrolases"/>
    <property type="match status" value="2"/>
</dbReference>
<dbReference type="GO" id="GO:0016887">
    <property type="term" value="F:ATP hydrolysis activity"/>
    <property type="evidence" value="ECO:0007669"/>
    <property type="project" value="InterPro"/>
</dbReference>
<proteinExistence type="inferred from homology"/>
<dbReference type="SUPFAM" id="SSF52540">
    <property type="entry name" value="P-loop containing nucleoside triphosphate hydrolases"/>
    <property type="match status" value="1"/>
</dbReference>
<reference evidence="2" key="1">
    <citation type="journal article" date="2020" name="mSystems">
        <title>Genome- and Community-Level Interaction Insights into Carbon Utilization and Element Cycling Functions of Hydrothermarchaeota in Hydrothermal Sediment.</title>
        <authorList>
            <person name="Zhou Z."/>
            <person name="Liu Y."/>
            <person name="Xu W."/>
            <person name="Pan J."/>
            <person name="Luo Z.H."/>
            <person name="Li M."/>
        </authorList>
    </citation>
    <scope>NUCLEOTIDE SEQUENCE [LARGE SCALE GENOMIC DNA]</scope>
    <source>
        <strain evidence="2">SpSt-210</strain>
    </source>
</reference>